<feature type="transmembrane region" description="Helical" evidence="8">
    <location>
        <begin position="153"/>
        <end position="173"/>
    </location>
</feature>
<evidence type="ECO:0000313" key="10">
    <source>
        <dbReference type="Proteomes" id="UP000317371"/>
    </source>
</evidence>
<evidence type="ECO:0000256" key="1">
    <source>
        <dbReference type="ARBA" id="ARBA00004651"/>
    </source>
</evidence>
<dbReference type="PANTHER" id="PTHR30269:SF37">
    <property type="entry name" value="MEMBRANE TRANSPORTER PROTEIN"/>
    <property type="match status" value="1"/>
</dbReference>
<keyword evidence="4 8" id="KW-1003">Cell membrane</keyword>
<evidence type="ECO:0000256" key="4">
    <source>
        <dbReference type="ARBA" id="ARBA00022475"/>
    </source>
</evidence>
<dbReference type="PANTHER" id="PTHR30269">
    <property type="entry name" value="TRANSMEMBRANE PROTEIN YFCA"/>
    <property type="match status" value="1"/>
</dbReference>
<evidence type="ECO:0000256" key="5">
    <source>
        <dbReference type="ARBA" id="ARBA00022692"/>
    </source>
</evidence>
<gene>
    <name evidence="9" type="ORF">FKZ61_17770</name>
</gene>
<keyword evidence="10" id="KW-1185">Reference proteome</keyword>
<keyword evidence="3" id="KW-0813">Transport</keyword>
<comment type="subcellular location">
    <subcellularLocation>
        <location evidence="1 8">Cell membrane</location>
        <topology evidence="1 8">Multi-pass membrane protein</topology>
    </subcellularLocation>
</comment>
<feature type="transmembrane region" description="Helical" evidence="8">
    <location>
        <begin position="217"/>
        <end position="235"/>
    </location>
</feature>
<dbReference type="InterPro" id="IPR002781">
    <property type="entry name" value="TM_pro_TauE-like"/>
</dbReference>
<feature type="transmembrane region" description="Helical" evidence="8">
    <location>
        <begin position="350"/>
        <end position="369"/>
    </location>
</feature>
<evidence type="ECO:0000256" key="6">
    <source>
        <dbReference type="ARBA" id="ARBA00022989"/>
    </source>
</evidence>
<comment type="caution">
    <text evidence="9">The sequence shown here is derived from an EMBL/GenBank/DDBJ whole genome shotgun (WGS) entry which is preliminary data.</text>
</comment>
<evidence type="ECO:0000256" key="3">
    <source>
        <dbReference type="ARBA" id="ARBA00022448"/>
    </source>
</evidence>
<feature type="transmembrane region" description="Helical" evidence="8">
    <location>
        <begin position="122"/>
        <end position="141"/>
    </location>
</feature>
<dbReference type="Proteomes" id="UP000317371">
    <property type="component" value="Unassembled WGS sequence"/>
</dbReference>
<keyword evidence="6 8" id="KW-1133">Transmembrane helix</keyword>
<keyword evidence="7 8" id="KW-0472">Membrane</keyword>
<evidence type="ECO:0000256" key="2">
    <source>
        <dbReference type="ARBA" id="ARBA00009142"/>
    </source>
</evidence>
<sequence>MARILPAMGCLHPLSARPRRWKSGLGARLRGSAWVSGVRSVPWPEPLEQGISSVLAGSLSLAHAPWMIATSPGQCYNGSGTNCNSGSVPNSSVFLETGFNSFRHTQLESYPVSLSLPHYPPMFWVTAVLAIVLIGVAKAGFGGGVGVIATPLMALTISVTDAAALLLPLLIIADIFSLRHYWHTYDRPSIQRMLPGAIVGILLGALFFGYFSDNERVLKVGIGVLALAFVAYQAGRSLLLGALTKTQPPAIAGVFLGAAAGFTSTLAHAGGPPATIYLLPQRLPRDIFVGTNVIFFSALNLIKLIPYAYLGLLRVGNLTTILILSPLAYLGVRLGVYLNRRFSDRWFNRLVYTLLFLTGVQLILGRNLLDLLLQWG</sequence>
<feature type="transmembrane region" description="Helical" evidence="8">
    <location>
        <begin position="315"/>
        <end position="338"/>
    </location>
</feature>
<evidence type="ECO:0000256" key="8">
    <source>
        <dbReference type="RuleBase" id="RU363041"/>
    </source>
</evidence>
<keyword evidence="5 8" id="KW-0812">Transmembrane</keyword>
<comment type="similarity">
    <text evidence="2 8">Belongs to the 4-toluene sulfonate uptake permease (TSUP) (TC 2.A.102) family.</text>
</comment>
<feature type="transmembrane region" description="Helical" evidence="8">
    <location>
        <begin position="193"/>
        <end position="210"/>
    </location>
</feature>
<feature type="transmembrane region" description="Helical" evidence="8">
    <location>
        <begin position="287"/>
        <end position="309"/>
    </location>
</feature>
<dbReference type="InterPro" id="IPR052017">
    <property type="entry name" value="TSUP"/>
</dbReference>
<reference evidence="9 10" key="1">
    <citation type="submission" date="2019-06" db="EMBL/GenBank/DDBJ databases">
        <title>Genome sequence of Litorilinea aerophila BAA-2444.</title>
        <authorList>
            <person name="Maclea K.S."/>
            <person name="Maurais E.G."/>
            <person name="Iannazzi L.C."/>
        </authorList>
    </citation>
    <scope>NUCLEOTIDE SEQUENCE [LARGE SCALE GENOMIC DNA]</scope>
    <source>
        <strain evidence="9 10">ATCC BAA-2444</strain>
    </source>
</reference>
<accession>A0A540VBT1</accession>
<dbReference type="GO" id="GO:0005886">
    <property type="term" value="C:plasma membrane"/>
    <property type="evidence" value="ECO:0007669"/>
    <property type="project" value="UniProtKB-SubCell"/>
</dbReference>
<dbReference type="OrthoDB" id="9801058at2"/>
<proteinExistence type="inferred from homology"/>
<dbReference type="Pfam" id="PF01925">
    <property type="entry name" value="TauE"/>
    <property type="match status" value="1"/>
</dbReference>
<organism evidence="9 10">
    <name type="scientific">Litorilinea aerophila</name>
    <dbReference type="NCBI Taxonomy" id="1204385"/>
    <lineage>
        <taxon>Bacteria</taxon>
        <taxon>Bacillati</taxon>
        <taxon>Chloroflexota</taxon>
        <taxon>Caldilineae</taxon>
        <taxon>Caldilineales</taxon>
        <taxon>Caldilineaceae</taxon>
        <taxon>Litorilinea</taxon>
    </lineage>
</organism>
<feature type="transmembrane region" description="Helical" evidence="8">
    <location>
        <begin position="247"/>
        <end position="267"/>
    </location>
</feature>
<dbReference type="InParanoid" id="A0A540VBT1"/>
<evidence type="ECO:0000313" key="9">
    <source>
        <dbReference type="EMBL" id="TQE94227.1"/>
    </source>
</evidence>
<dbReference type="EMBL" id="VIGC01000026">
    <property type="protein sequence ID" value="TQE94227.1"/>
    <property type="molecule type" value="Genomic_DNA"/>
</dbReference>
<dbReference type="AlphaFoldDB" id="A0A540VBT1"/>
<evidence type="ECO:0000256" key="7">
    <source>
        <dbReference type="ARBA" id="ARBA00023136"/>
    </source>
</evidence>
<protein>
    <recommendedName>
        <fullName evidence="8">Probable membrane transporter protein</fullName>
    </recommendedName>
</protein>
<name>A0A540VBT1_9CHLR</name>